<evidence type="ECO:0000313" key="3">
    <source>
        <dbReference type="EMBL" id="KOO35463.1"/>
    </source>
</evidence>
<dbReference type="PANTHER" id="PTHR21090:SF5">
    <property type="entry name" value="PENTAFUNCTIONAL AROM POLYPEPTIDE"/>
    <property type="match status" value="1"/>
</dbReference>
<dbReference type="Gene3D" id="3.65.10.10">
    <property type="entry name" value="Enolpyruvate transferase domain"/>
    <property type="match status" value="3"/>
</dbReference>
<gene>
    <name evidence="3" type="ORF">Ctob_011119</name>
</gene>
<sequence>MPLPKLIEVVPFSAEQLAQFKATKAEIVIPGSKSITNRALVLAAQATGMVTLKGALWSEDTEAMTDCMHRLGVEVDVAADPEVAANRILTVKGCGGKLPKGGTEAEPLELFVANAGTAARFLTAMVCLGDGVYRLSGVPRMHERPQKELIRALRALGYRIDTPNDMLPAVVYGGGPKPGRVEVSVEDSSQFASALLLSSRVGGWQVALSEGADPDELPYVEMTRQMTATFPHSGGTFQIEPDASSASYFHAANALFPDVAPVRVMACQPPKADGGTGWQIDAEYPRLSPVAAVPNPSSTALSGEKYLEAHGVKEAVAEAVAEVLRTRPADPLGAISGLLGAREESAAKRRKVTVSRKTDLGDAIMTAITIAPLAPVPFSFTDLGVLRKQECERVRALHDELTKCGARVLESGQTLDITPSEAGSLGRATIKTYHDHRMAMCFATLGLAVPGLKIEDPSCVRKTVPSFFQLLGAAPPGGLGVHIWECDPVSGARVRRLTEPEDLFAAAGK</sequence>
<dbReference type="InterPro" id="IPR013792">
    <property type="entry name" value="RNA3'P_cycl/enolpyr_Trfase_a/b"/>
</dbReference>
<dbReference type="PANTHER" id="PTHR21090">
    <property type="entry name" value="AROM/DEHYDROQUINATE SYNTHASE"/>
    <property type="match status" value="1"/>
</dbReference>
<dbReference type="OrthoDB" id="197068at2759"/>
<protein>
    <submittedName>
        <fullName evidence="3">3-phosphoshikimate 1-carboxyvinyltransferase</fullName>
    </submittedName>
</protein>
<accession>A0A0M0KAP7</accession>
<dbReference type="InterPro" id="IPR001986">
    <property type="entry name" value="Enolpyruvate_Tfrase_dom"/>
</dbReference>
<evidence type="ECO:0000313" key="4">
    <source>
        <dbReference type="Proteomes" id="UP000037460"/>
    </source>
</evidence>
<organism evidence="3 4">
    <name type="scientific">Chrysochromulina tobinii</name>
    <dbReference type="NCBI Taxonomy" id="1460289"/>
    <lineage>
        <taxon>Eukaryota</taxon>
        <taxon>Haptista</taxon>
        <taxon>Haptophyta</taxon>
        <taxon>Prymnesiophyceae</taxon>
        <taxon>Prymnesiales</taxon>
        <taxon>Chrysochromulinaceae</taxon>
        <taxon>Chrysochromulina</taxon>
    </lineage>
</organism>
<keyword evidence="1 3" id="KW-0808">Transferase</keyword>
<name>A0A0M0KAP7_9EUKA</name>
<evidence type="ECO:0000259" key="2">
    <source>
        <dbReference type="Pfam" id="PF00275"/>
    </source>
</evidence>
<dbReference type="PROSITE" id="PS00104">
    <property type="entry name" value="EPSP_SYNTHASE_1"/>
    <property type="match status" value="1"/>
</dbReference>
<dbReference type="AlphaFoldDB" id="A0A0M0KAP7"/>
<dbReference type="Pfam" id="PF00275">
    <property type="entry name" value="EPSP_synthase"/>
    <property type="match status" value="2"/>
</dbReference>
<dbReference type="InterPro" id="IPR023193">
    <property type="entry name" value="EPSP_synthase_CS"/>
</dbReference>
<dbReference type="SUPFAM" id="SSF55205">
    <property type="entry name" value="EPT/RTPC-like"/>
    <property type="match status" value="1"/>
</dbReference>
<dbReference type="EMBL" id="JWZX01000858">
    <property type="protein sequence ID" value="KOO35463.1"/>
    <property type="molecule type" value="Genomic_DNA"/>
</dbReference>
<evidence type="ECO:0000256" key="1">
    <source>
        <dbReference type="ARBA" id="ARBA00022679"/>
    </source>
</evidence>
<dbReference type="GO" id="GO:0009423">
    <property type="term" value="P:chorismate biosynthetic process"/>
    <property type="evidence" value="ECO:0007669"/>
    <property type="project" value="TreeGrafter"/>
</dbReference>
<feature type="domain" description="Enolpyruvate transferase" evidence="2">
    <location>
        <begin position="359"/>
        <end position="469"/>
    </location>
</feature>
<comment type="caution">
    <text evidence="3">The sequence shown here is derived from an EMBL/GenBank/DDBJ whole genome shotgun (WGS) entry which is preliminary data.</text>
</comment>
<keyword evidence="4" id="KW-1185">Reference proteome</keyword>
<reference evidence="4" key="1">
    <citation type="journal article" date="2015" name="PLoS Genet.">
        <title>Genome Sequence and Transcriptome Analyses of Chrysochromulina tobin: Metabolic Tools for Enhanced Algal Fitness in the Prominent Order Prymnesiales (Haptophyceae).</title>
        <authorList>
            <person name="Hovde B.T."/>
            <person name="Deodato C.R."/>
            <person name="Hunsperger H.M."/>
            <person name="Ryken S.A."/>
            <person name="Yost W."/>
            <person name="Jha R.K."/>
            <person name="Patterson J."/>
            <person name="Monnat R.J. Jr."/>
            <person name="Barlow S.B."/>
            <person name="Starkenburg S.R."/>
            <person name="Cattolico R.A."/>
        </authorList>
    </citation>
    <scope>NUCLEOTIDE SEQUENCE</scope>
    <source>
        <strain evidence="4">CCMP291</strain>
    </source>
</reference>
<proteinExistence type="predicted"/>
<feature type="domain" description="Enolpyruvate transferase" evidence="2">
    <location>
        <begin position="21"/>
        <end position="230"/>
    </location>
</feature>
<dbReference type="Proteomes" id="UP000037460">
    <property type="component" value="Unassembled WGS sequence"/>
</dbReference>
<dbReference type="InterPro" id="IPR036968">
    <property type="entry name" value="Enolpyruvate_Tfrase_sf"/>
</dbReference>
<dbReference type="GO" id="GO:0003866">
    <property type="term" value="F:3-phosphoshikimate 1-carboxyvinyltransferase activity"/>
    <property type="evidence" value="ECO:0007669"/>
    <property type="project" value="TreeGrafter"/>
</dbReference>